<dbReference type="eggNOG" id="arCOG12523">
    <property type="taxonomic scope" value="Archaea"/>
</dbReference>
<dbReference type="STRING" id="1006006.Mcup_1271"/>
<dbReference type="AlphaFoldDB" id="F4G3K6"/>
<name>F4G3K6_METCR</name>
<protein>
    <submittedName>
        <fullName evidence="1">Uncharacterized protein</fullName>
    </submittedName>
</protein>
<gene>
    <name evidence="1" type="ordered locus">Mcup_1271</name>
</gene>
<proteinExistence type="predicted"/>
<evidence type="ECO:0000313" key="2">
    <source>
        <dbReference type="Proteomes" id="UP000007812"/>
    </source>
</evidence>
<sequence>MSKKKNDNSKGRVLLPVNKRHELELKEIMKQMIDRGYLSKTSDWKSFIDEAIESLITLVKVSPEHSFAERVEIFRDLYSSKLMGLVPFPLNSLQEIIEKYPEFSNEIVSIYFSLFKHNFLIDTPNNISEMLSLVKRFFIAITPLPNAQNVIVKQNGSCGTFIIFASYFGKNLSERVYLPLLRSILDEIKAEVKSLKGDNITIEAVVCTRS</sequence>
<reference evidence="1 2" key="1">
    <citation type="journal article" date="2011" name="J. Bacteriol.">
        <title>Complete genome sequence of Metallosphaera cuprina, a metal sulfide-oxidizing archaeon from a hot spring.</title>
        <authorList>
            <person name="Liu L.J."/>
            <person name="You X.Y."/>
            <person name="Zheng H."/>
            <person name="Wang S."/>
            <person name="Jiang C.Y."/>
            <person name="Liu S.J."/>
        </authorList>
    </citation>
    <scope>NUCLEOTIDE SEQUENCE [LARGE SCALE GENOMIC DNA]</scope>
    <source>
        <strain evidence="1 2">Ar-4</strain>
    </source>
</reference>
<dbReference type="KEGG" id="mcn:Mcup_1271"/>
<dbReference type="RefSeq" id="WP_013737874.1">
    <property type="nucleotide sequence ID" value="NC_015435.1"/>
</dbReference>
<dbReference type="HOGENOM" id="CLU_1307823_0_0_2"/>
<dbReference type="PATRIC" id="fig|1006006.8.peg.1267"/>
<evidence type="ECO:0000313" key="1">
    <source>
        <dbReference type="EMBL" id="AEB95376.1"/>
    </source>
</evidence>
<keyword evidence="2" id="KW-1185">Reference proteome</keyword>
<dbReference type="GeneID" id="10493462"/>
<accession>F4G3K6</accession>
<dbReference type="EMBL" id="CP002656">
    <property type="protein sequence ID" value="AEB95376.1"/>
    <property type="molecule type" value="Genomic_DNA"/>
</dbReference>
<organism evidence="1 2">
    <name type="scientific">Metallosphaera cuprina (strain Ar-4)</name>
    <dbReference type="NCBI Taxonomy" id="1006006"/>
    <lineage>
        <taxon>Archaea</taxon>
        <taxon>Thermoproteota</taxon>
        <taxon>Thermoprotei</taxon>
        <taxon>Sulfolobales</taxon>
        <taxon>Sulfolobaceae</taxon>
        <taxon>Metallosphaera</taxon>
    </lineage>
</organism>
<dbReference type="Proteomes" id="UP000007812">
    <property type="component" value="Chromosome"/>
</dbReference>